<dbReference type="Proteomes" id="UP000198238">
    <property type="component" value="Chromosome"/>
</dbReference>
<evidence type="ECO:0000313" key="1">
    <source>
        <dbReference type="EMBL" id="ASK27555.1"/>
    </source>
</evidence>
<name>A0A220S2Y2_9NEIS</name>
<dbReference type="PANTHER" id="PTHR33570">
    <property type="entry name" value="4-CARBOXYMUCONOLACTONE DECARBOXYLASE FAMILY PROTEIN"/>
    <property type="match status" value="1"/>
</dbReference>
<dbReference type="KEGG" id="nei:BG910_07170"/>
<dbReference type="AlphaFoldDB" id="A0A220S2Y2"/>
<dbReference type="InterPro" id="IPR003779">
    <property type="entry name" value="CMD-like"/>
</dbReference>
<dbReference type="SUPFAM" id="SSF69118">
    <property type="entry name" value="AhpD-like"/>
    <property type="match status" value="1"/>
</dbReference>
<evidence type="ECO:0000313" key="2">
    <source>
        <dbReference type="Proteomes" id="UP000198238"/>
    </source>
</evidence>
<dbReference type="PANTHER" id="PTHR33570:SF10">
    <property type="entry name" value="GAMMA-CARBOXYMUCONOLACTONE DECARBOXYLASE"/>
    <property type="match status" value="1"/>
</dbReference>
<protein>
    <submittedName>
        <fullName evidence="1">Carboxymuconolactone decarboxylase</fullName>
    </submittedName>
</protein>
<dbReference type="InterPro" id="IPR052512">
    <property type="entry name" value="4CMD/NDH-1_regulator"/>
</dbReference>
<dbReference type="RefSeq" id="WP_089036256.1">
    <property type="nucleotide sequence ID" value="NZ_CP022278.1"/>
</dbReference>
<keyword evidence="2" id="KW-1185">Reference proteome</keyword>
<reference evidence="1 2" key="1">
    <citation type="submission" date="2017-06" db="EMBL/GenBank/DDBJ databases">
        <title>Neisseria chenwenguii sp. nov., isolated from the intestinal contents of Tibetan Plateau Pika in Yushu, Qinghai Province, China.</title>
        <authorList>
            <person name="Zhang G."/>
        </authorList>
    </citation>
    <scope>NUCLEOTIDE SEQUENCE [LARGE SCALE GENOMIC DNA]</scope>
    <source>
        <strain evidence="1 2">10023</strain>
    </source>
</reference>
<dbReference type="InterPro" id="IPR029032">
    <property type="entry name" value="AhpD-like"/>
</dbReference>
<accession>A0A220S2Y2</accession>
<dbReference type="Pfam" id="PF02627">
    <property type="entry name" value="CMD"/>
    <property type="match status" value="1"/>
</dbReference>
<dbReference type="GO" id="GO:0051920">
    <property type="term" value="F:peroxiredoxin activity"/>
    <property type="evidence" value="ECO:0007669"/>
    <property type="project" value="InterPro"/>
</dbReference>
<dbReference type="OrthoDB" id="9793083at2"/>
<sequence>MLDNEKLLQRGLEQLDIVDGEHGRSVADTLAGIAPDLGQYLIILFGEIYSRPQLDLKQRELVTLTALAAQGGCEKQLRVHVNAALNVGLARDEIIETFVHCIPYLGFPKVLNAVFVAKEVFEQRK</sequence>
<proteinExistence type="predicted"/>
<dbReference type="EMBL" id="CP022278">
    <property type="protein sequence ID" value="ASK27555.1"/>
    <property type="molecule type" value="Genomic_DNA"/>
</dbReference>
<organism evidence="1 2">
    <name type="scientific">Neisseria chenwenguii</name>
    <dbReference type="NCBI Taxonomy" id="1853278"/>
    <lineage>
        <taxon>Bacteria</taxon>
        <taxon>Pseudomonadati</taxon>
        <taxon>Pseudomonadota</taxon>
        <taxon>Betaproteobacteria</taxon>
        <taxon>Neisseriales</taxon>
        <taxon>Neisseriaceae</taxon>
        <taxon>Neisseria</taxon>
    </lineage>
</organism>
<dbReference type="Gene3D" id="1.20.1290.10">
    <property type="entry name" value="AhpD-like"/>
    <property type="match status" value="1"/>
</dbReference>
<gene>
    <name evidence="1" type="ORF">BG910_07170</name>
</gene>